<dbReference type="Gene3D" id="1.10.260.40">
    <property type="entry name" value="lambda repressor-like DNA-binding domains"/>
    <property type="match status" value="1"/>
</dbReference>
<dbReference type="Pfam" id="PF01381">
    <property type="entry name" value="HTH_3"/>
    <property type="match status" value="1"/>
</dbReference>
<comment type="caution">
    <text evidence="3">The sequence shown here is derived from an EMBL/GenBank/DDBJ whole genome shotgun (WGS) entry which is preliminary data.</text>
</comment>
<accession>A0A3E4PNL1</accession>
<organism evidence="3 4">
    <name type="scientific">Dorea formicigenerans</name>
    <dbReference type="NCBI Taxonomy" id="39486"/>
    <lineage>
        <taxon>Bacteria</taxon>
        <taxon>Bacillati</taxon>
        <taxon>Bacillota</taxon>
        <taxon>Clostridia</taxon>
        <taxon>Lachnospirales</taxon>
        <taxon>Lachnospiraceae</taxon>
        <taxon>Dorea</taxon>
    </lineage>
</organism>
<dbReference type="GO" id="GO:0003677">
    <property type="term" value="F:DNA binding"/>
    <property type="evidence" value="ECO:0007669"/>
    <property type="project" value="UniProtKB-KW"/>
</dbReference>
<dbReference type="InterPro" id="IPR001387">
    <property type="entry name" value="Cro/C1-type_HTH"/>
</dbReference>
<dbReference type="SUPFAM" id="SSF47413">
    <property type="entry name" value="lambda repressor-like DNA-binding domains"/>
    <property type="match status" value="1"/>
</dbReference>
<proteinExistence type="predicted"/>
<dbReference type="AlphaFoldDB" id="A0A3E4PNL1"/>
<dbReference type="Proteomes" id="UP000261324">
    <property type="component" value="Unassembled WGS sequence"/>
</dbReference>
<name>A0A3E4PNL1_9FIRM</name>
<keyword evidence="1" id="KW-0238">DNA-binding</keyword>
<dbReference type="InterPro" id="IPR010982">
    <property type="entry name" value="Lambda_DNA-bd_dom_sf"/>
</dbReference>
<sequence>MEETSMANIQLTENLRILRERSNLKQDEFSRYLNISRQTYSNYERGTRTPDLELLKSIADFYHITIDELLFCNGYKIPLYSMQPDRISEGEIPYIKCKKSDNIIYLSDEELKLLLLFRAASDEVRQIITGFLANSNNQEE</sequence>
<dbReference type="SMART" id="SM00530">
    <property type="entry name" value="HTH_XRE"/>
    <property type="match status" value="1"/>
</dbReference>
<reference evidence="3 4" key="1">
    <citation type="submission" date="2018-08" db="EMBL/GenBank/DDBJ databases">
        <title>A genome reference for cultivated species of the human gut microbiota.</title>
        <authorList>
            <person name="Zou Y."/>
            <person name="Xue W."/>
            <person name="Luo G."/>
        </authorList>
    </citation>
    <scope>NUCLEOTIDE SEQUENCE [LARGE SCALE GENOMIC DNA]</scope>
    <source>
        <strain evidence="3 4">TF09-3</strain>
    </source>
</reference>
<dbReference type="PANTHER" id="PTHR46558:SF11">
    <property type="entry name" value="HTH-TYPE TRANSCRIPTIONAL REGULATOR XRE"/>
    <property type="match status" value="1"/>
</dbReference>
<dbReference type="PANTHER" id="PTHR46558">
    <property type="entry name" value="TRACRIPTIONAL REGULATORY PROTEIN-RELATED-RELATED"/>
    <property type="match status" value="1"/>
</dbReference>
<evidence type="ECO:0000313" key="4">
    <source>
        <dbReference type="Proteomes" id="UP000261324"/>
    </source>
</evidence>
<evidence type="ECO:0000259" key="2">
    <source>
        <dbReference type="PROSITE" id="PS50943"/>
    </source>
</evidence>
<protein>
    <submittedName>
        <fullName evidence="3">Helix-turn-helix domain-containing protein</fullName>
    </submittedName>
</protein>
<feature type="domain" description="HTH cro/C1-type" evidence="2">
    <location>
        <begin position="15"/>
        <end position="69"/>
    </location>
</feature>
<evidence type="ECO:0000256" key="1">
    <source>
        <dbReference type="ARBA" id="ARBA00023125"/>
    </source>
</evidence>
<dbReference type="PROSITE" id="PS50943">
    <property type="entry name" value="HTH_CROC1"/>
    <property type="match status" value="1"/>
</dbReference>
<dbReference type="CDD" id="cd00093">
    <property type="entry name" value="HTH_XRE"/>
    <property type="match status" value="1"/>
</dbReference>
<evidence type="ECO:0000313" key="3">
    <source>
        <dbReference type="EMBL" id="RGK81604.1"/>
    </source>
</evidence>
<gene>
    <name evidence="3" type="ORF">DXC93_10905</name>
</gene>
<dbReference type="EMBL" id="QSRA01000014">
    <property type="protein sequence ID" value="RGK81604.1"/>
    <property type="molecule type" value="Genomic_DNA"/>
</dbReference>